<keyword evidence="2" id="KW-0689">Ribosomal protein</keyword>
<feature type="region of interest" description="Disordered" evidence="4">
    <location>
        <begin position="1"/>
        <end position="61"/>
    </location>
</feature>
<comment type="caution">
    <text evidence="5">The sequence shown here is derived from an EMBL/GenBank/DDBJ whole genome shotgun (WGS) entry which is preliminary data.</text>
</comment>
<dbReference type="Pfam" id="PF00411">
    <property type="entry name" value="Ribosomal_S11"/>
    <property type="match status" value="1"/>
</dbReference>
<evidence type="ECO:0000313" key="5">
    <source>
        <dbReference type="EMBL" id="TXG63705.1"/>
    </source>
</evidence>
<feature type="region of interest" description="Disordered" evidence="4">
    <location>
        <begin position="83"/>
        <end position="102"/>
    </location>
</feature>
<protein>
    <submittedName>
        <fullName evidence="5">Uncharacterized protein</fullName>
    </submittedName>
</protein>
<dbReference type="SUPFAM" id="SSF53137">
    <property type="entry name" value="Translational machinery components"/>
    <property type="match status" value="1"/>
</dbReference>
<dbReference type="Gene3D" id="3.30.420.80">
    <property type="entry name" value="Ribosomal protein S11"/>
    <property type="match status" value="1"/>
</dbReference>
<dbReference type="GO" id="GO:1990904">
    <property type="term" value="C:ribonucleoprotein complex"/>
    <property type="evidence" value="ECO:0007669"/>
    <property type="project" value="UniProtKB-KW"/>
</dbReference>
<gene>
    <name evidence="5" type="ORF">EZV62_010699</name>
</gene>
<organism evidence="5 6">
    <name type="scientific">Acer yangbiense</name>
    <dbReference type="NCBI Taxonomy" id="1000413"/>
    <lineage>
        <taxon>Eukaryota</taxon>
        <taxon>Viridiplantae</taxon>
        <taxon>Streptophyta</taxon>
        <taxon>Embryophyta</taxon>
        <taxon>Tracheophyta</taxon>
        <taxon>Spermatophyta</taxon>
        <taxon>Magnoliopsida</taxon>
        <taxon>eudicotyledons</taxon>
        <taxon>Gunneridae</taxon>
        <taxon>Pentapetalae</taxon>
        <taxon>rosids</taxon>
        <taxon>malvids</taxon>
        <taxon>Sapindales</taxon>
        <taxon>Sapindaceae</taxon>
        <taxon>Hippocastanoideae</taxon>
        <taxon>Acereae</taxon>
        <taxon>Acer</taxon>
    </lineage>
</organism>
<keyword evidence="6" id="KW-1185">Reference proteome</keyword>
<dbReference type="OrthoDB" id="1677536at2759"/>
<dbReference type="InterPro" id="IPR036967">
    <property type="entry name" value="Ribosomal_uS11_sf"/>
</dbReference>
<evidence type="ECO:0000256" key="1">
    <source>
        <dbReference type="ARBA" id="ARBA00006194"/>
    </source>
</evidence>
<dbReference type="InterPro" id="IPR001971">
    <property type="entry name" value="Ribosomal_uS11"/>
</dbReference>
<proteinExistence type="inferred from homology"/>
<keyword evidence="3" id="KW-0687">Ribonucleoprotein</keyword>
<name>A0A5C7I3L3_9ROSI</name>
<sequence>MKQKKKPRGGRQSNDIYRCKRKSPAIGSQAIQRFSKGFGNQKPSLACPSKHPKVQPVHNPTIDAWTSSNVTIPSHSRRAKLEYKARKAVSQRDRPKPFGFPETLVRITGGMKVKADRDESSPNATMLAAQDVSSICKELGITTLHIKLRATSGNKTKTLGPDAQSAFRALARSGM</sequence>
<dbReference type="EMBL" id="VAHF01000004">
    <property type="protein sequence ID" value="TXG63705.1"/>
    <property type="molecule type" value="Genomic_DNA"/>
</dbReference>
<dbReference type="GO" id="GO:0003735">
    <property type="term" value="F:structural constituent of ribosome"/>
    <property type="evidence" value="ECO:0007669"/>
    <property type="project" value="InterPro"/>
</dbReference>
<evidence type="ECO:0000256" key="3">
    <source>
        <dbReference type="ARBA" id="ARBA00023274"/>
    </source>
</evidence>
<evidence type="ECO:0000256" key="4">
    <source>
        <dbReference type="SAM" id="MobiDB-lite"/>
    </source>
</evidence>
<feature type="compositionally biased region" description="Basic and acidic residues" evidence="4">
    <location>
        <begin position="83"/>
        <end position="96"/>
    </location>
</feature>
<comment type="similarity">
    <text evidence="1">Belongs to the universal ribosomal protein uS11 family.</text>
</comment>
<evidence type="ECO:0000313" key="6">
    <source>
        <dbReference type="Proteomes" id="UP000323000"/>
    </source>
</evidence>
<dbReference type="Proteomes" id="UP000323000">
    <property type="component" value="Chromosome 4"/>
</dbReference>
<dbReference type="PANTHER" id="PTHR11759">
    <property type="entry name" value="40S RIBOSOMAL PROTEIN S14/30S RIBOSOMAL PROTEIN S11"/>
    <property type="match status" value="1"/>
</dbReference>
<dbReference type="AlphaFoldDB" id="A0A5C7I3L3"/>
<dbReference type="GO" id="GO:0006412">
    <property type="term" value="P:translation"/>
    <property type="evidence" value="ECO:0007669"/>
    <property type="project" value="InterPro"/>
</dbReference>
<dbReference type="GO" id="GO:0005840">
    <property type="term" value="C:ribosome"/>
    <property type="evidence" value="ECO:0007669"/>
    <property type="project" value="UniProtKB-KW"/>
</dbReference>
<evidence type="ECO:0000256" key="2">
    <source>
        <dbReference type="ARBA" id="ARBA00022980"/>
    </source>
</evidence>
<reference evidence="6" key="1">
    <citation type="journal article" date="2019" name="Gigascience">
        <title>De novo genome assembly of the endangered Acer yangbiense, a plant species with extremely small populations endemic to Yunnan Province, China.</title>
        <authorList>
            <person name="Yang J."/>
            <person name="Wariss H.M."/>
            <person name="Tao L."/>
            <person name="Zhang R."/>
            <person name="Yun Q."/>
            <person name="Hollingsworth P."/>
            <person name="Dao Z."/>
            <person name="Luo G."/>
            <person name="Guo H."/>
            <person name="Ma Y."/>
            <person name="Sun W."/>
        </authorList>
    </citation>
    <scope>NUCLEOTIDE SEQUENCE [LARGE SCALE GENOMIC DNA]</scope>
    <source>
        <strain evidence="6">cv. Malutang</strain>
    </source>
</reference>
<accession>A0A5C7I3L3</accession>